<gene>
    <name evidence="1" type="ORF">EV140_1947</name>
</gene>
<organism evidence="1 2">
    <name type="scientific">Microcella alkaliphila</name>
    <dbReference type="NCBI Taxonomy" id="279828"/>
    <lineage>
        <taxon>Bacteria</taxon>
        <taxon>Bacillati</taxon>
        <taxon>Actinomycetota</taxon>
        <taxon>Actinomycetes</taxon>
        <taxon>Micrococcales</taxon>
        <taxon>Microbacteriaceae</taxon>
        <taxon>Microcella</taxon>
    </lineage>
</organism>
<proteinExistence type="predicted"/>
<protein>
    <submittedName>
        <fullName evidence="1">Uncharacterized protein</fullName>
    </submittedName>
</protein>
<dbReference type="EMBL" id="SGXT01000016">
    <property type="protein sequence ID" value="RZT59342.1"/>
    <property type="molecule type" value="Genomic_DNA"/>
</dbReference>
<name>A0A4Q7TJB7_9MICO</name>
<comment type="caution">
    <text evidence="1">The sequence shown here is derived from an EMBL/GenBank/DDBJ whole genome shotgun (WGS) entry which is preliminary data.</text>
</comment>
<dbReference type="Proteomes" id="UP000292408">
    <property type="component" value="Unassembled WGS sequence"/>
</dbReference>
<sequence>MKGRDLDWSLTPKSAFVKLVPDSSPGLIVKVWGSARAALDETEFEMMHGWREDMAYRAATREGVDLEGRSTFTLGRCEEGTI</sequence>
<evidence type="ECO:0000313" key="1">
    <source>
        <dbReference type="EMBL" id="RZT59342.1"/>
    </source>
</evidence>
<keyword evidence="2" id="KW-1185">Reference proteome</keyword>
<evidence type="ECO:0000313" key="2">
    <source>
        <dbReference type="Proteomes" id="UP000292408"/>
    </source>
</evidence>
<accession>A0A4Q7TJB7</accession>
<reference evidence="1 2" key="1">
    <citation type="journal article" date="2015" name="Stand. Genomic Sci.">
        <title>Genomic Encyclopedia of Bacterial and Archaeal Type Strains, Phase III: the genomes of soil and plant-associated and newly described type strains.</title>
        <authorList>
            <person name="Whitman W.B."/>
            <person name="Woyke T."/>
            <person name="Klenk H.P."/>
            <person name="Zhou Y."/>
            <person name="Lilburn T.G."/>
            <person name="Beck B.J."/>
            <person name="De Vos P."/>
            <person name="Vandamme P."/>
            <person name="Eisen J.A."/>
            <person name="Garrity G."/>
            <person name="Hugenholtz P."/>
            <person name="Kyrpides N.C."/>
        </authorList>
    </citation>
    <scope>NUCLEOTIDE SEQUENCE [LARGE SCALE GENOMIC DNA]</scope>
    <source>
        <strain evidence="1 2">AC4r</strain>
    </source>
</reference>
<dbReference type="AlphaFoldDB" id="A0A4Q7TJB7"/>